<dbReference type="Proteomes" id="UP000279909">
    <property type="component" value="Unassembled WGS sequence"/>
</dbReference>
<proteinExistence type="predicted"/>
<organism evidence="2 3">
    <name type="scientific">Lysinibacillus halotolerans</name>
    <dbReference type="NCBI Taxonomy" id="1368476"/>
    <lineage>
        <taxon>Bacteria</taxon>
        <taxon>Bacillati</taxon>
        <taxon>Bacillota</taxon>
        <taxon>Bacilli</taxon>
        <taxon>Bacillales</taxon>
        <taxon>Bacillaceae</taxon>
        <taxon>Lysinibacillus</taxon>
    </lineage>
</organism>
<gene>
    <name evidence="2" type="ORF">EC501_16080</name>
</gene>
<sequence length="111" mass="12592">MKKIILTVGTLLLLSSSFGISTNASTLLTETTFTPKSKVTAAIEQKFYEIEISRTNYLDFPNAIWYSSGGYSGYLYFRSYMKHKNGLWYGTYNGYLLKGPFESNSIKPEVK</sequence>
<dbReference type="AlphaFoldDB" id="A0A3M8H4Y8"/>
<feature type="signal peptide" evidence="1">
    <location>
        <begin position="1"/>
        <end position="24"/>
    </location>
</feature>
<comment type="caution">
    <text evidence="2">The sequence shown here is derived from an EMBL/GenBank/DDBJ whole genome shotgun (WGS) entry which is preliminary data.</text>
</comment>
<keyword evidence="1" id="KW-0732">Signal</keyword>
<accession>A0A3M8H4Y8</accession>
<keyword evidence="3" id="KW-1185">Reference proteome</keyword>
<dbReference type="EMBL" id="RHLQ01000055">
    <property type="protein sequence ID" value="RNC97284.1"/>
    <property type="molecule type" value="Genomic_DNA"/>
</dbReference>
<reference evidence="2 3" key="1">
    <citation type="journal article" date="2014" name="Int. J. Syst. Evol. Microbiol.">
        <title>Lysinibacillus halotolerans sp. nov., isolated from saline-alkaline soil.</title>
        <authorList>
            <person name="Kong D."/>
            <person name="Wang Y."/>
            <person name="Zhao B."/>
            <person name="Li Y."/>
            <person name="Song J."/>
            <person name="Zhai Y."/>
            <person name="Zhang C."/>
            <person name="Wang H."/>
            <person name="Chen X."/>
            <person name="Zhao B."/>
            <person name="Ruan Z."/>
        </authorList>
    </citation>
    <scope>NUCLEOTIDE SEQUENCE [LARGE SCALE GENOMIC DNA]</scope>
    <source>
        <strain evidence="2 3">MCCC 1A12703</strain>
    </source>
</reference>
<name>A0A3M8H4Y8_9BACI</name>
<protein>
    <submittedName>
        <fullName evidence="2">Uncharacterized protein</fullName>
    </submittedName>
</protein>
<evidence type="ECO:0000256" key="1">
    <source>
        <dbReference type="SAM" id="SignalP"/>
    </source>
</evidence>
<evidence type="ECO:0000313" key="2">
    <source>
        <dbReference type="EMBL" id="RNC97284.1"/>
    </source>
</evidence>
<evidence type="ECO:0000313" key="3">
    <source>
        <dbReference type="Proteomes" id="UP000279909"/>
    </source>
</evidence>
<feature type="chain" id="PRO_5018117394" evidence="1">
    <location>
        <begin position="25"/>
        <end position="111"/>
    </location>
</feature>
<dbReference type="RefSeq" id="WP_122973366.1">
    <property type="nucleotide sequence ID" value="NZ_RHLQ01000055.1"/>
</dbReference>